<keyword evidence="2" id="KW-1185">Reference proteome</keyword>
<dbReference type="EnsemblMetazoa" id="GPPI035138-RA">
    <property type="protein sequence ID" value="GPPI035138-PA"/>
    <property type="gene ID" value="GPPI035138"/>
</dbReference>
<proteinExistence type="predicted"/>
<accession>A0A1B0BMY0</accession>
<dbReference type="EMBL" id="JXJN01017085">
    <property type="status" value="NOT_ANNOTATED_CDS"/>
    <property type="molecule type" value="Genomic_DNA"/>
</dbReference>
<dbReference type="VEuPathDB" id="VectorBase:GPPI035138"/>
<reference evidence="2" key="1">
    <citation type="submission" date="2015-01" db="EMBL/GenBank/DDBJ databases">
        <authorList>
            <person name="Aksoy S."/>
            <person name="Warren W."/>
            <person name="Wilson R.K."/>
        </authorList>
    </citation>
    <scope>NUCLEOTIDE SEQUENCE [LARGE SCALE GENOMIC DNA]</scope>
    <source>
        <strain evidence="2">IAEA</strain>
    </source>
</reference>
<dbReference type="AlphaFoldDB" id="A0A1B0BMY0"/>
<reference evidence="1" key="2">
    <citation type="submission" date="2020-05" db="UniProtKB">
        <authorList>
            <consortium name="EnsemblMetazoa"/>
        </authorList>
    </citation>
    <scope>IDENTIFICATION</scope>
    <source>
        <strain evidence="1">IAEA</strain>
    </source>
</reference>
<evidence type="ECO:0000313" key="2">
    <source>
        <dbReference type="Proteomes" id="UP000092460"/>
    </source>
</evidence>
<evidence type="ECO:0000313" key="1">
    <source>
        <dbReference type="EnsemblMetazoa" id="GPPI035138-PA"/>
    </source>
</evidence>
<protein>
    <submittedName>
        <fullName evidence="1">Uncharacterized protein</fullName>
    </submittedName>
</protein>
<name>A0A1B0BMY0_9MUSC</name>
<sequence length="103" mass="11559">MLHDAVTGTESQNGFILIPQGTLSYTNFDRRKRKQVDTKGSSLEATLKQFLYLLEPMDTAYVRNDNRNKSNIAAIDESCCVNVPFLTTQHDGQLKEADCGFNV</sequence>
<dbReference type="Proteomes" id="UP000092460">
    <property type="component" value="Unassembled WGS sequence"/>
</dbReference>
<organism evidence="1 2">
    <name type="scientific">Glossina palpalis gambiensis</name>
    <dbReference type="NCBI Taxonomy" id="67801"/>
    <lineage>
        <taxon>Eukaryota</taxon>
        <taxon>Metazoa</taxon>
        <taxon>Ecdysozoa</taxon>
        <taxon>Arthropoda</taxon>
        <taxon>Hexapoda</taxon>
        <taxon>Insecta</taxon>
        <taxon>Pterygota</taxon>
        <taxon>Neoptera</taxon>
        <taxon>Endopterygota</taxon>
        <taxon>Diptera</taxon>
        <taxon>Brachycera</taxon>
        <taxon>Muscomorpha</taxon>
        <taxon>Hippoboscoidea</taxon>
        <taxon>Glossinidae</taxon>
        <taxon>Glossina</taxon>
    </lineage>
</organism>